<dbReference type="WBParaSite" id="jg12563">
    <property type="protein sequence ID" value="jg12563"/>
    <property type="gene ID" value="jg12563"/>
</dbReference>
<sequence length="316" mass="36365">MPIHLCFDIAKEIIEMLDIKDCQILLLTCRLFSQICLAKIRPQRMHMLKNYQMDLLNGSIIVSSSTVHSATLQRVLVGEYKYHEVDLIEAISDQFEEQTRKTFCFVLLDPNQLPFLPSPPIWSLDTMRLARPCSLHQLVNSIFYVGKGDWKSGGPVGSVLEARRSRSDTPQISKSNGRKNFGTMGKRSAPISIHLDKICWLTAVCPGLVTIFEAALLHALDAVRYKEDVLAVLTKYTDWSMQQIEDLGMQLLQFLLNKLQTMHTIPLIFENNLPPQRKVCQHQRKIQSPDKSRISRRIYYRHCTFNLIFSIKKSLF</sequence>
<keyword evidence="1" id="KW-1185">Reference proteome</keyword>
<dbReference type="Pfam" id="PF22945">
    <property type="entry name" value="LEM-3_GIY-YIG"/>
    <property type="match status" value="1"/>
</dbReference>
<dbReference type="Proteomes" id="UP000887574">
    <property type="component" value="Unplaced"/>
</dbReference>
<dbReference type="AlphaFoldDB" id="A0A915CUM3"/>
<organism evidence="1 2">
    <name type="scientific">Ditylenchus dipsaci</name>
    <dbReference type="NCBI Taxonomy" id="166011"/>
    <lineage>
        <taxon>Eukaryota</taxon>
        <taxon>Metazoa</taxon>
        <taxon>Ecdysozoa</taxon>
        <taxon>Nematoda</taxon>
        <taxon>Chromadorea</taxon>
        <taxon>Rhabditida</taxon>
        <taxon>Tylenchina</taxon>
        <taxon>Tylenchomorpha</taxon>
        <taxon>Sphaerularioidea</taxon>
        <taxon>Anguinidae</taxon>
        <taxon>Anguininae</taxon>
        <taxon>Ditylenchus</taxon>
    </lineage>
</organism>
<protein>
    <submittedName>
        <fullName evidence="2">F-box domain-containing protein</fullName>
    </submittedName>
</protein>
<accession>A0A915CUM3</accession>
<evidence type="ECO:0000313" key="2">
    <source>
        <dbReference type="WBParaSite" id="jg12563"/>
    </source>
</evidence>
<name>A0A915CUM3_9BILA</name>
<reference evidence="2" key="1">
    <citation type="submission" date="2022-11" db="UniProtKB">
        <authorList>
            <consortium name="WormBaseParasite"/>
        </authorList>
    </citation>
    <scope>IDENTIFICATION</scope>
</reference>
<proteinExistence type="predicted"/>
<evidence type="ECO:0000313" key="1">
    <source>
        <dbReference type="Proteomes" id="UP000887574"/>
    </source>
</evidence>